<proteinExistence type="predicted"/>
<sequence length="151" mass="16302">MADRFRAVFSGAGPLPRCKPQHQVRCPPAHLCFCVVLHAAHLHLVSRQRKPPARQVAGAISSSDALVPPRLVTARREAIRGHLKRTESLLATSPDPSGAAAPPFGYKTHAHRASKSALSRPINLLRSLHQTLAVSSPFCLCSVLTTRQTAI</sequence>
<gene>
    <name evidence="1" type="ORF">CC78DRAFT_576603</name>
</gene>
<dbReference type="AlphaFoldDB" id="A0A9P4KHC2"/>
<protein>
    <submittedName>
        <fullName evidence="1">Uncharacterized protein</fullName>
    </submittedName>
</protein>
<evidence type="ECO:0000313" key="2">
    <source>
        <dbReference type="Proteomes" id="UP000800093"/>
    </source>
</evidence>
<dbReference type="Proteomes" id="UP000800093">
    <property type="component" value="Unassembled WGS sequence"/>
</dbReference>
<accession>A0A9P4KHC2</accession>
<dbReference type="EMBL" id="ML986588">
    <property type="protein sequence ID" value="KAF2268052.1"/>
    <property type="molecule type" value="Genomic_DNA"/>
</dbReference>
<organism evidence="1 2">
    <name type="scientific">Lojkania enalia</name>
    <dbReference type="NCBI Taxonomy" id="147567"/>
    <lineage>
        <taxon>Eukaryota</taxon>
        <taxon>Fungi</taxon>
        <taxon>Dikarya</taxon>
        <taxon>Ascomycota</taxon>
        <taxon>Pezizomycotina</taxon>
        <taxon>Dothideomycetes</taxon>
        <taxon>Pleosporomycetidae</taxon>
        <taxon>Pleosporales</taxon>
        <taxon>Pleosporales incertae sedis</taxon>
        <taxon>Lojkania</taxon>
    </lineage>
</organism>
<reference evidence="2" key="1">
    <citation type="journal article" date="2020" name="Stud. Mycol.">
        <title>101 Dothideomycetes genomes: A test case for predicting lifestyles and emergence of pathogens.</title>
        <authorList>
            <person name="Haridas S."/>
            <person name="Albert R."/>
            <person name="Binder M."/>
            <person name="Bloem J."/>
            <person name="LaButti K."/>
            <person name="Salamov A."/>
            <person name="Andreopoulos B."/>
            <person name="Baker S."/>
            <person name="Barry K."/>
            <person name="Bills G."/>
            <person name="Bluhm B."/>
            <person name="Cannon C."/>
            <person name="Castanera R."/>
            <person name="Culley D."/>
            <person name="Daum C."/>
            <person name="Ezra D."/>
            <person name="Gonzalez J."/>
            <person name="Henrissat B."/>
            <person name="Kuo A."/>
            <person name="Liang C."/>
            <person name="Lipzen A."/>
            <person name="Lutzoni F."/>
            <person name="Magnuson J."/>
            <person name="Mondo S."/>
            <person name="Nolan M."/>
            <person name="Ohm R."/>
            <person name="Pangilinan J."/>
            <person name="Park H.-J."/>
            <person name="Ramirez L."/>
            <person name="Alfaro M."/>
            <person name="Sun H."/>
            <person name="Tritt A."/>
            <person name="Yoshinaga Y."/>
            <person name="Zwiers L.-H."/>
            <person name="Turgeon B."/>
            <person name="Goodwin S."/>
            <person name="Spatafora J."/>
            <person name="Crous P."/>
            <person name="Grigoriev I."/>
        </authorList>
    </citation>
    <scope>NUCLEOTIDE SEQUENCE [LARGE SCALE GENOMIC DNA]</scope>
    <source>
        <strain evidence="2">CBS 304.66</strain>
    </source>
</reference>
<name>A0A9P4KHC2_9PLEO</name>
<evidence type="ECO:0000313" key="1">
    <source>
        <dbReference type="EMBL" id="KAF2268052.1"/>
    </source>
</evidence>
<keyword evidence="2" id="KW-1185">Reference proteome</keyword>
<comment type="caution">
    <text evidence="1">The sequence shown here is derived from an EMBL/GenBank/DDBJ whole genome shotgun (WGS) entry which is preliminary data.</text>
</comment>